<dbReference type="EMBL" id="JBBKAI010000004">
    <property type="protein sequence ID" value="MEJ8662279.1"/>
    <property type="molecule type" value="Genomic_DNA"/>
</dbReference>
<evidence type="ECO:0000313" key="1">
    <source>
        <dbReference type="EMBL" id="MEJ8662279.1"/>
    </source>
</evidence>
<organism evidence="1 2">
    <name type="scientific">Streptomyces pratisoli</name>
    <dbReference type="NCBI Taxonomy" id="3139917"/>
    <lineage>
        <taxon>Bacteria</taxon>
        <taxon>Bacillati</taxon>
        <taxon>Actinomycetota</taxon>
        <taxon>Actinomycetes</taxon>
        <taxon>Kitasatosporales</taxon>
        <taxon>Streptomycetaceae</taxon>
        <taxon>Streptomyces</taxon>
    </lineage>
</organism>
<accession>A0ACC6QVI6</accession>
<protein>
    <submittedName>
        <fullName evidence="1">Uncharacterized protein</fullName>
    </submittedName>
</protein>
<sequence length="159" mass="18000">MTQTLEREEEQVRNLLDRVERVEAAAEQIEDQQPAVASDLRSVAEDALCDAGPVRLKIAASLLDLSDRTVRTWADEGILDVVSEHPQRVDPVRLHRVWHLVRELRAAGRNRDLVSAVWYRLQDEALLDRGDLTTSLRQLRKGQVEPALTKDEEQAGPAH</sequence>
<reference evidence="1" key="1">
    <citation type="submission" date="2024-03" db="EMBL/GenBank/DDBJ databases">
        <title>Novel Streptomyces species of biotechnological and ecological value are a feature of Machair soil.</title>
        <authorList>
            <person name="Prole J.R."/>
            <person name="Goodfellow M."/>
            <person name="Allenby N."/>
            <person name="Ward A.C."/>
        </authorList>
    </citation>
    <scope>NUCLEOTIDE SEQUENCE</scope>
    <source>
        <strain evidence="1">MS1.AVA.4</strain>
    </source>
</reference>
<comment type="caution">
    <text evidence="1">The sequence shown here is derived from an EMBL/GenBank/DDBJ whole genome shotgun (WGS) entry which is preliminary data.</text>
</comment>
<gene>
    <name evidence="1" type="ORF">WKI58_38475</name>
</gene>
<keyword evidence="2" id="KW-1185">Reference proteome</keyword>
<proteinExistence type="predicted"/>
<evidence type="ECO:0000313" key="2">
    <source>
        <dbReference type="Proteomes" id="UP001375539"/>
    </source>
</evidence>
<name>A0ACC6QVI6_9ACTN</name>
<dbReference type="Proteomes" id="UP001375539">
    <property type="component" value="Unassembled WGS sequence"/>
</dbReference>